<comment type="subcellular location">
    <subcellularLocation>
        <location evidence="1">Cell membrane</location>
        <topology evidence="1">Multi-pass membrane protein</topology>
    </subcellularLocation>
</comment>
<keyword evidence="10" id="KW-0449">Lipoprotein</keyword>
<evidence type="ECO:0000259" key="9">
    <source>
        <dbReference type="Pfam" id="PF12704"/>
    </source>
</evidence>
<feature type="domain" description="MacB-like periplasmic core" evidence="9">
    <location>
        <begin position="34"/>
        <end position="211"/>
    </location>
</feature>
<dbReference type="Pfam" id="PF02687">
    <property type="entry name" value="FtsX"/>
    <property type="match status" value="1"/>
</dbReference>
<dbReference type="InterPro" id="IPR051447">
    <property type="entry name" value="Lipoprotein-release_system"/>
</dbReference>
<protein>
    <submittedName>
        <fullName evidence="10">Lipoprotein-releasing system transmembrane protein lolC</fullName>
    </submittedName>
</protein>
<dbReference type="PANTHER" id="PTHR30489:SF8">
    <property type="entry name" value="LIPOPROTEIN-RELEASING SYSTEM TRANSMEMBRANE PROTEIN LOLC"/>
    <property type="match status" value="1"/>
</dbReference>
<evidence type="ECO:0000313" key="10">
    <source>
        <dbReference type="EMBL" id="ADV33792.1"/>
    </source>
</evidence>
<dbReference type="KEGG" id="bva:BVAF_399"/>
<evidence type="ECO:0000256" key="5">
    <source>
        <dbReference type="ARBA" id="ARBA00022989"/>
    </source>
</evidence>
<keyword evidence="3" id="KW-1003">Cell membrane</keyword>
<keyword evidence="5 7" id="KW-1133">Transmembrane helix</keyword>
<feature type="transmembrane region" description="Helical" evidence="7">
    <location>
        <begin position="365"/>
        <end position="389"/>
    </location>
</feature>
<reference evidence="10 11" key="1">
    <citation type="journal article" date="2010" name="BMC Genomics">
        <title>Unprecedented loss of ammonia assimilation capability in a urease-encoding bacterial mutualist.</title>
        <authorList>
            <person name="Williams L.E."/>
            <person name="Wernegreen J.J."/>
        </authorList>
    </citation>
    <scope>NUCLEOTIDE SEQUENCE [LARGE SCALE GENOMIC DNA]</scope>
    <source>
        <strain evidence="10 11">BVAF</strain>
    </source>
</reference>
<feature type="transmembrane region" description="Helical" evidence="7">
    <location>
        <begin position="270"/>
        <end position="295"/>
    </location>
</feature>
<proteinExistence type="inferred from homology"/>
<dbReference type="InterPro" id="IPR025857">
    <property type="entry name" value="MacB_PCD"/>
</dbReference>
<keyword evidence="4 7" id="KW-0812">Transmembrane</keyword>
<evidence type="ECO:0000256" key="2">
    <source>
        <dbReference type="ARBA" id="ARBA00005236"/>
    </source>
</evidence>
<evidence type="ECO:0000313" key="11">
    <source>
        <dbReference type="Proteomes" id="UP000007464"/>
    </source>
</evidence>
<evidence type="ECO:0000256" key="7">
    <source>
        <dbReference type="SAM" id="Phobius"/>
    </source>
</evidence>
<feature type="transmembrane region" description="Helical" evidence="7">
    <location>
        <begin position="26"/>
        <end position="48"/>
    </location>
</feature>
<accession>E8Q698</accession>
<dbReference type="OrthoDB" id="9808461at2"/>
<feature type="domain" description="ABC3 transporter permease C-terminal" evidence="8">
    <location>
        <begin position="273"/>
        <end position="394"/>
    </location>
</feature>
<dbReference type="GO" id="GO:0044874">
    <property type="term" value="P:lipoprotein localization to outer membrane"/>
    <property type="evidence" value="ECO:0007669"/>
    <property type="project" value="TreeGrafter"/>
</dbReference>
<gene>
    <name evidence="10" type="primary">lolC</name>
    <name evidence="10" type="synonym">ycfU</name>
    <name evidence="10" type="ordered locus">BVAF_399</name>
</gene>
<evidence type="ECO:0000256" key="1">
    <source>
        <dbReference type="ARBA" id="ARBA00004651"/>
    </source>
</evidence>
<dbReference type="RefSeq" id="WP_013516717.1">
    <property type="nucleotide sequence ID" value="NC_014909.2"/>
</dbReference>
<dbReference type="Proteomes" id="UP000007464">
    <property type="component" value="Chromosome"/>
</dbReference>
<name>E8Q698_BLOVB</name>
<dbReference type="InterPro" id="IPR003838">
    <property type="entry name" value="ABC3_permease_C"/>
</dbReference>
<dbReference type="EMBL" id="CP002189">
    <property type="protein sequence ID" value="ADV33792.1"/>
    <property type="molecule type" value="Genomic_DNA"/>
</dbReference>
<dbReference type="PANTHER" id="PTHR30489">
    <property type="entry name" value="LIPOPROTEIN-RELEASING SYSTEM TRANSMEMBRANE PROTEIN LOLE"/>
    <property type="match status" value="1"/>
</dbReference>
<keyword evidence="6 7" id="KW-0472">Membrane</keyword>
<comment type="similarity">
    <text evidence="2">Belongs to the ABC-4 integral membrane protein family. LolC/E subfamily.</text>
</comment>
<keyword evidence="11" id="KW-1185">Reference proteome</keyword>
<dbReference type="Pfam" id="PF12704">
    <property type="entry name" value="MacB_PCD"/>
    <property type="match status" value="1"/>
</dbReference>
<dbReference type="AlphaFoldDB" id="E8Q698"/>
<evidence type="ECO:0000256" key="3">
    <source>
        <dbReference type="ARBA" id="ARBA00022475"/>
    </source>
</evidence>
<evidence type="ECO:0000256" key="4">
    <source>
        <dbReference type="ARBA" id="ARBA00022692"/>
    </source>
</evidence>
<feature type="transmembrane region" description="Helical" evidence="7">
    <location>
        <begin position="327"/>
        <end position="353"/>
    </location>
</feature>
<evidence type="ECO:0000259" key="8">
    <source>
        <dbReference type="Pfam" id="PF02687"/>
    </source>
</evidence>
<organism evidence="10 11">
    <name type="scientific">Blochmanniella vafra (strain BVAF)</name>
    <dbReference type="NCBI Taxonomy" id="859654"/>
    <lineage>
        <taxon>Bacteria</taxon>
        <taxon>Pseudomonadati</taxon>
        <taxon>Pseudomonadota</taxon>
        <taxon>Gammaproteobacteria</taxon>
        <taxon>Enterobacterales</taxon>
        <taxon>Enterobacteriaceae</taxon>
        <taxon>ant endosymbionts</taxon>
        <taxon>Candidatus Blochmanniella</taxon>
    </lineage>
</organism>
<dbReference type="HOGENOM" id="CLU_000604_8_1_6"/>
<dbReference type="STRING" id="859654.BVAF_399"/>
<sequence length="403" mass="46320">MHIAVVCFIAFRYIFGKTINQFSRYIYWVSSIFIMLSIAVMIIILSVMNGFESELKKNLLYLTPHILITSSSGYTHVNNIPNFLFHEMSDNIAYFKPLVISNIILQGLKEISLGMLLGIDPNHFEPLSKYLKQNNNITKLVSGEYNIIIGSELAQKLSVKINDQIRIIVPSVNQITPIGCLFSQRLFTISDIYFSNNGGFDTNQVLMHKDDAAVLLHYPDRCVTGWRIWVHEPFKLNKFDYLDIPKDWIWKDWREYKGSLFQAIKMEKSIMFLLFILIIIISGCNIVAFLVLSIVEKQKEIAILKTCGFNRSQVLILFIMQGMSNSIIGIVLGIGLGLLFSIKLNQILLFFNISSEKIYFPVEIQYIQIFSIIIIICVLNLLIILFPAWRMSSIRAIQILRHG</sequence>
<evidence type="ECO:0000256" key="6">
    <source>
        <dbReference type="ARBA" id="ARBA00023136"/>
    </source>
</evidence>
<dbReference type="GO" id="GO:0098797">
    <property type="term" value="C:plasma membrane protein complex"/>
    <property type="evidence" value="ECO:0007669"/>
    <property type="project" value="TreeGrafter"/>
</dbReference>